<dbReference type="Proteomes" id="UP001057402">
    <property type="component" value="Chromosome 12"/>
</dbReference>
<proteinExistence type="predicted"/>
<reference evidence="2" key="1">
    <citation type="journal article" date="2023" name="Front. Plant Sci.">
        <title>Chromosomal-level genome assembly of Melastoma candidum provides insights into trichome evolution.</title>
        <authorList>
            <person name="Zhong Y."/>
            <person name="Wu W."/>
            <person name="Sun C."/>
            <person name="Zou P."/>
            <person name="Liu Y."/>
            <person name="Dai S."/>
            <person name="Zhou R."/>
        </authorList>
    </citation>
    <scope>NUCLEOTIDE SEQUENCE [LARGE SCALE GENOMIC DNA]</scope>
</reference>
<comment type="caution">
    <text evidence="1">The sequence shown here is derived from an EMBL/GenBank/DDBJ whole genome shotgun (WGS) entry which is preliminary data.</text>
</comment>
<evidence type="ECO:0000313" key="2">
    <source>
        <dbReference type="Proteomes" id="UP001057402"/>
    </source>
</evidence>
<protein>
    <submittedName>
        <fullName evidence="1">Uncharacterized protein</fullName>
    </submittedName>
</protein>
<name>A0ACB9L5W1_9MYRT</name>
<gene>
    <name evidence="1" type="ORF">MLD38_040184</name>
</gene>
<evidence type="ECO:0000313" key="1">
    <source>
        <dbReference type="EMBL" id="KAI4304709.1"/>
    </source>
</evidence>
<organism evidence="1 2">
    <name type="scientific">Melastoma candidum</name>
    <dbReference type="NCBI Taxonomy" id="119954"/>
    <lineage>
        <taxon>Eukaryota</taxon>
        <taxon>Viridiplantae</taxon>
        <taxon>Streptophyta</taxon>
        <taxon>Embryophyta</taxon>
        <taxon>Tracheophyta</taxon>
        <taxon>Spermatophyta</taxon>
        <taxon>Magnoliopsida</taxon>
        <taxon>eudicotyledons</taxon>
        <taxon>Gunneridae</taxon>
        <taxon>Pentapetalae</taxon>
        <taxon>rosids</taxon>
        <taxon>malvids</taxon>
        <taxon>Myrtales</taxon>
        <taxon>Melastomataceae</taxon>
        <taxon>Melastomatoideae</taxon>
        <taxon>Melastomateae</taxon>
        <taxon>Melastoma</taxon>
    </lineage>
</organism>
<dbReference type="EMBL" id="CM042891">
    <property type="protein sequence ID" value="KAI4304709.1"/>
    <property type="molecule type" value="Genomic_DNA"/>
</dbReference>
<keyword evidence="2" id="KW-1185">Reference proteome</keyword>
<accession>A0ACB9L5W1</accession>
<sequence length="198" mass="22780">MAKDSSNSQLQSARSRLMRLALMVLVGLIFLLGLVVLIVWLVLHPKKLQYSVEDAYITDYHLSGNHVNATYNFHVQAHNKNKRISVYYDSAEVRVEYDEQIVATDVIDPFIQPKRNVTDLYLKLESKDAALSRHAVRTLRLERTAGSVQLDLKIKARVRFRLGAWKSKDRTMKIYCNQVVANWAAGRSFERKHCDASF</sequence>